<keyword evidence="2" id="KW-1185">Reference proteome</keyword>
<name>A0ABV5VJ82_9ACTN</name>
<organism evidence="1 2">
    <name type="scientific">Streptomyces thermocoprophilus</name>
    <dbReference type="NCBI Taxonomy" id="78356"/>
    <lineage>
        <taxon>Bacteria</taxon>
        <taxon>Bacillati</taxon>
        <taxon>Actinomycetota</taxon>
        <taxon>Actinomycetes</taxon>
        <taxon>Kitasatosporales</taxon>
        <taxon>Streptomycetaceae</taxon>
        <taxon>Streptomyces</taxon>
    </lineage>
</organism>
<comment type="caution">
    <text evidence="1">The sequence shown here is derived from an EMBL/GenBank/DDBJ whole genome shotgun (WGS) entry which is preliminary data.</text>
</comment>
<sequence>MKRTAKNLSVMRTEESDKHLKIIMETGMDQSRATRYALKLTARIFLATWLDGHEERGRIPDFRVQYRVKR</sequence>
<evidence type="ECO:0000313" key="1">
    <source>
        <dbReference type="EMBL" id="MFB9737899.1"/>
    </source>
</evidence>
<protein>
    <recommendedName>
        <fullName evidence="3">Integrase</fullName>
    </recommendedName>
</protein>
<dbReference type="Proteomes" id="UP001589703">
    <property type="component" value="Unassembled WGS sequence"/>
</dbReference>
<evidence type="ECO:0000313" key="2">
    <source>
        <dbReference type="Proteomes" id="UP001589703"/>
    </source>
</evidence>
<reference evidence="1 2" key="1">
    <citation type="submission" date="2024-09" db="EMBL/GenBank/DDBJ databases">
        <authorList>
            <person name="Sun Q."/>
            <person name="Mori K."/>
        </authorList>
    </citation>
    <scope>NUCLEOTIDE SEQUENCE [LARGE SCALE GENOMIC DNA]</scope>
    <source>
        <strain evidence="1 2">JCM 10918</strain>
    </source>
</reference>
<dbReference type="EMBL" id="JBHMAR010000036">
    <property type="protein sequence ID" value="MFB9737899.1"/>
    <property type="molecule type" value="Genomic_DNA"/>
</dbReference>
<dbReference type="RefSeq" id="WP_385859669.1">
    <property type="nucleotide sequence ID" value="NZ_JBHMAR010000036.1"/>
</dbReference>
<proteinExistence type="predicted"/>
<accession>A0ABV5VJ82</accession>
<evidence type="ECO:0008006" key="3">
    <source>
        <dbReference type="Google" id="ProtNLM"/>
    </source>
</evidence>
<gene>
    <name evidence="1" type="ORF">ACFFRO_22685</name>
</gene>